<dbReference type="PANTHER" id="PTHR13132">
    <property type="entry name" value="ALPHA- 1,6 -FUCOSYLTRANSFERASE"/>
    <property type="match status" value="1"/>
</dbReference>
<sequence>MEEDVGEDPEMPFGGGARPKALKGIALARLRSALSAALHMAYSGRVMTHMAESRGGGHMEEDVGEDPEMPFGGATVSEEVVWDGDLSQDWDGDPELLRRLPPWYSPNYRISDNFDARLPFTEEEINHLMTVSGGASSVPAKWQRRWAETNQTMNLLYWWRAQGSAYLLRFNARTARELALRRLRAAASGAVPLPLPPGTAAVHVRHGDKFKEMALMSWRDHLAAVEAAAERERWPERRLYVSTDDAAVAAEVAAPGGVPGWTVHVLPCPEPRKRLPERVPCRTEANSDNPGTARIDGVSYAADLTLVSLEDLLIALEAMHFAGQRGSNWTRLIDRLRLVLAGDPVGCCTPYIDVGLSLPEDLGGLPGQNKTVGAPVL</sequence>
<dbReference type="Proteomes" id="UP000664859">
    <property type="component" value="Unassembled WGS sequence"/>
</dbReference>
<dbReference type="EMBL" id="JAFCMP010000412">
    <property type="protein sequence ID" value="KAG5180207.1"/>
    <property type="molecule type" value="Genomic_DNA"/>
</dbReference>
<keyword evidence="2" id="KW-1185">Reference proteome</keyword>
<dbReference type="GO" id="GO:0006487">
    <property type="term" value="P:protein N-linked glycosylation"/>
    <property type="evidence" value="ECO:0007669"/>
    <property type="project" value="TreeGrafter"/>
</dbReference>
<comment type="caution">
    <text evidence="1">The sequence shown here is derived from an EMBL/GenBank/DDBJ whole genome shotgun (WGS) entry which is preliminary data.</text>
</comment>
<reference evidence="1" key="1">
    <citation type="submission" date="2021-02" db="EMBL/GenBank/DDBJ databases">
        <title>First Annotated Genome of the Yellow-green Alga Tribonema minus.</title>
        <authorList>
            <person name="Mahan K.M."/>
        </authorList>
    </citation>
    <scope>NUCLEOTIDE SEQUENCE</scope>
    <source>
        <strain evidence="1">UTEX B ZZ1240</strain>
    </source>
</reference>
<accession>A0A836CC71</accession>
<proteinExistence type="predicted"/>
<dbReference type="Gene3D" id="3.40.50.11350">
    <property type="match status" value="1"/>
</dbReference>
<protein>
    <submittedName>
        <fullName evidence="1">Uncharacterized protein</fullName>
    </submittedName>
</protein>
<dbReference type="AlphaFoldDB" id="A0A836CC71"/>
<dbReference type="PANTHER" id="PTHR13132:SF29">
    <property type="entry name" value="ALPHA-(1,6)-FUCOSYLTRANSFERASE"/>
    <property type="match status" value="1"/>
</dbReference>
<dbReference type="OrthoDB" id="46632at2759"/>
<name>A0A836CC71_9STRA</name>
<evidence type="ECO:0000313" key="1">
    <source>
        <dbReference type="EMBL" id="KAG5180207.1"/>
    </source>
</evidence>
<evidence type="ECO:0000313" key="2">
    <source>
        <dbReference type="Proteomes" id="UP000664859"/>
    </source>
</evidence>
<organism evidence="1 2">
    <name type="scientific">Tribonema minus</name>
    <dbReference type="NCBI Taxonomy" id="303371"/>
    <lineage>
        <taxon>Eukaryota</taxon>
        <taxon>Sar</taxon>
        <taxon>Stramenopiles</taxon>
        <taxon>Ochrophyta</taxon>
        <taxon>PX clade</taxon>
        <taxon>Xanthophyceae</taxon>
        <taxon>Tribonematales</taxon>
        <taxon>Tribonemataceae</taxon>
        <taxon>Tribonema</taxon>
    </lineage>
</organism>
<dbReference type="GO" id="GO:0046921">
    <property type="term" value="F:alpha-(1-&gt;6)-fucosyltransferase activity"/>
    <property type="evidence" value="ECO:0007669"/>
    <property type="project" value="TreeGrafter"/>
</dbReference>
<gene>
    <name evidence="1" type="ORF">JKP88DRAFT_279904</name>
</gene>